<dbReference type="AlphaFoldDB" id="A0A7J6ULD0"/>
<keyword evidence="2" id="KW-1185">Reference proteome</keyword>
<comment type="caution">
    <text evidence="1">The sequence shown here is derived from an EMBL/GenBank/DDBJ whole genome shotgun (WGS) entry which is preliminary data.</text>
</comment>
<name>A0A7J6ULD0_PEROL</name>
<sequence>MLNFRAATREWSRAKSLLAWSLNELKSILGEPAGTAVLRLEAELWEYRTEVELLLRFDARNDNSSAHGHTTVRFSPFVPEFPINAATTTRASLPTKVVDWIWIRSGACGRSI</sequence>
<organism evidence="1 2">
    <name type="scientific">Perkinsus olseni</name>
    <name type="common">Perkinsus atlanticus</name>
    <dbReference type="NCBI Taxonomy" id="32597"/>
    <lineage>
        <taxon>Eukaryota</taxon>
        <taxon>Sar</taxon>
        <taxon>Alveolata</taxon>
        <taxon>Perkinsozoa</taxon>
        <taxon>Perkinsea</taxon>
        <taxon>Perkinsida</taxon>
        <taxon>Perkinsidae</taxon>
        <taxon>Perkinsus</taxon>
    </lineage>
</organism>
<protein>
    <submittedName>
        <fullName evidence="1">Uncharacterized protein</fullName>
    </submittedName>
</protein>
<evidence type="ECO:0000313" key="1">
    <source>
        <dbReference type="EMBL" id="KAF4757876.1"/>
    </source>
</evidence>
<dbReference type="Proteomes" id="UP000553632">
    <property type="component" value="Unassembled WGS sequence"/>
</dbReference>
<gene>
    <name evidence="1" type="ORF">FOZ63_000958</name>
</gene>
<reference evidence="1 2" key="1">
    <citation type="submission" date="2020-04" db="EMBL/GenBank/DDBJ databases">
        <title>Perkinsus olseni comparative genomics.</title>
        <authorList>
            <person name="Bogema D.R."/>
        </authorList>
    </citation>
    <scope>NUCLEOTIDE SEQUENCE [LARGE SCALE GENOMIC DNA]</scope>
    <source>
        <strain evidence="1 2">ATCC PRA-207</strain>
    </source>
</reference>
<evidence type="ECO:0000313" key="2">
    <source>
        <dbReference type="Proteomes" id="UP000553632"/>
    </source>
</evidence>
<accession>A0A7J6ULD0</accession>
<proteinExistence type="predicted"/>
<dbReference type="EMBL" id="JABANO010002127">
    <property type="protein sequence ID" value="KAF4757876.1"/>
    <property type="molecule type" value="Genomic_DNA"/>
</dbReference>